<feature type="chain" id="PRO_5045988298" description="UPAR/Ly6 domain-containing protein" evidence="1">
    <location>
        <begin position="22"/>
        <end position="135"/>
    </location>
</feature>
<protein>
    <recommendedName>
        <fullName evidence="4">UPAR/Ly6 domain-containing protein</fullName>
    </recommendedName>
</protein>
<proteinExistence type="predicted"/>
<dbReference type="Proteomes" id="UP001642483">
    <property type="component" value="Unassembled WGS sequence"/>
</dbReference>
<accession>A0ABP0G3J2</accession>
<evidence type="ECO:0000313" key="2">
    <source>
        <dbReference type="EMBL" id="CAK8684705.1"/>
    </source>
</evidence>
<dbReference type="EMBL" id="CAWYQH010000098">
    <property type="protein sequence ID" value="CAK8684705.1"/>
    <property type="molecule type" value="Genomic_DNA"/>
</dbReference>
<reference evidence="2 3" key="1">
    <citation type="submission" date="2024-02" db="EMBL/GenBank/DDBJ databases">
        <authorList>
            <person name="Daric V."/>
            <person name="Darras S."/>
        </authorList>
    </citation>
    <scope>NUCLEOTIDE SEQUENCE [LARGE SCALE GENOMIC DNA]</scope>
</reference>
<feature type="signal peptide" evidence="1">
    <location>
        <begin position="1"/>
        <end position="21"/>
    </location>
</feature>
<sequence>MRSFQLFFVIFALLMISNAGGLRCYEENTCKGHMCPSSGTHTQRTKTCARHNDVCTTINITDTQNGSETKIHTRGCYPSGGVDLGREVTDTSVTLTMQCRTDLCNNNIKRGSSTAIKGSFAVISASVLAAVLCAR</sequence>
<name>A0ABP0G3J2_CLALP</name>
<dbReference type="SUPFAM" id="SSF57302">
    <property type="entry name" value="Snake toxin-like"/>
    <property type="match status" value="1"/>
</dbReference>
<organism evidence="2 3">
    <name type="scientific">Clavelina lepadiformis</name>
    <name type="common">Light-bulb sea squirt</name>
    <name type="synonym">Ascidia lepadiformis</name>
    <dbReference type="NCBI Taxonomy" id="159417"/>
    <lineage>
        <taxon>Eukaryota</taxon>
        <taxon>Metazoa</taxon>
        <taxon>Chordata</taxon>
        <taxon>Tunicata</taxon>
        <taxon>Ascidiacea</taxon>
        <taxon>Aplousobranchia</taxon>
        <taxon>Clavelinidae</taxon>
        <taxon>Clavelina</taxon>
    </lineage>
</organism>
<gene>
    <name evidence="2" type="ORF">CVLEPA_LOCUS15828</name>
</gene>
<evidence type="ECO:0000256" key="1">
    <source>
        <dbReference type="SAM" id="SignalP"/>
    </source>
</evidence>
<dbReference type="InterPro" id="IPR045860">
    <property type="entry name" value="Snake_toxin-like_sf"/>
</dbReference>
<evidence type="ECO:0008006" key="4">
    <source>
        <dbReference type="Google" id="ProtNLM"/>
    </source>
</evidence>
<keyword evidence="3" id="KW-1185">Reference proteome</keyword>
<dbReference type="CDD" id="cd00117">
    <property type="entry name" value="TFP"/>
    <property type="match status" value="1"/>
</dbReference>
<evidence type="ECO:0000313" key="3">
    <source>
        <dbReference type="Proteomes" id="UP001642483"/>
    </source>
</evidence>
<dbReference type="Gene3D" id="2.10.60.10">
    <property type="entry name" value="CD59"/>
    <property type="match status" value="1"/>
</dbReference>
<comment type="caution">
    <text evidence="2">The sequence shown here is derived from an EMBL/GenBank/DDBJ whole genome shotgun (WGS) entry which is preliminary data.</text>
</comment>
<keyword evidence="1" id="KW-0732">Signal</keyword>